<feature type="domain" description="FAD-dependent oxidoreductase 2 FAD-binding" evidence="16">
    <location>
        <begin position="12"/>
        <end position="408"/>
    </location>
</feature>
<reference evidence="19" key="1">
    <citation type="journal article" date="2019" name="Int. J. Syst. Evol. Microbiol.">
        <title>The Global Catalogue of Microorganisms (GCM) 10K type strain sequencing project: providing services to taxonomists for standard genome sequencing and annotation.</title>
        <authorList>
            <consortium name="The Broad Institute Genomics Platform"/>
            <consortium name="The Broad Institute Genome Sequencing Center for Infectious Disease"/>
            <person name="Wu L."/>
            <person name="Ma J."/>
        </authorList>
    </citation>
    <scope>NUCLEOTIDE SEQUENCE [LARGE SCALE GENOMIC DNA]</scope>
    <source>
        <strain evidence="19">CCUG 51308</strain>
    </source>
</reference>
<name>A0ABW2IMB7_9PROT</name>
<keyword evidence="12 15" id="KW-0472">Membrane</keyword>
<evidence type="ECO:0000256" key="15">
    <source>
        <dbReference type="RuleBase" id="RU362051"/>
    </source>
</evidence>
<evidence type="ECO:0000259" key="17">
    <source>
        <dbReference type="Pfam" id="PF02910"/>
    </source>
</evidence>
<sequence length="596" mass="65264">MSEYEWVDHTFDVVVVGAGGSGLRAALGAAQAGLKTACISKVFPTRSHTVAAQGGIAASLGNMEGGDDWRWHMYDTVKGSDWLGDQDSIEYLVRHAPDAVYELEHWGMPFSRTDKGEIYQRAFGGMTREYGNGPAQRTCAAADRTGHAMLHTLYGQSLKYDVEFFIEHFAMDLIMDDDGACRGVTTWQLDDGTMHRFRAQRVILATGGYGRSFFSCTSAHTCTGDGNAMVLRAGLPLQDMEFVQFHPTGIYGSGCLITEGARGEGGYLTNSQGERFMERYAPSAKDLASRDVVSRSMTMEIREGRGVGPEKDHIFLHLDHLDPDILAARLPGISESARVFAGVDVTKEPIPVIPTVHYNMGGIPTNYHGEVLTKKGDNPDAVVPGLMAVGEAACVSVHGANRLGSNSLIDLVVFGRAAGLRCGEKLEVNGRQPELPKNAGNNALERLDKYRNAKGGTPTAKLRLQMQKVMQANCAVYRTGDTLNEGVAKIAECYEGMPDLSVKDTSLIWNTDLVETLEMDNLIAQAAVTVTGAANRQESRGAHAREDFSDRNDEEWMKHTLAWCDDKGKVTIDYRPVHTYTMSEDIDYIKPKARVY</sequence>
<dbReference type="Gene3D" id="3.50.50.60">
    <property type="entry name" value="FAD/NAD(P)-binding domain"/>
    <property type="match status" value="1"/>
</dbReference>
<keyword evidence="19" id="KW-1185">Reference proteome</keyword>
<comment type="cofactor">
    <cofactor evidence="1 15">
        <name>FAD</name>
        <dbReference type="ChEBI" id="CHEBI:57692"/>
    </cofactor>
</comment>
<dbReference type="NCBIfam" id="TIGR01812">
    <property type="entry name" value="sdhA_frdA_Gneg"/>
    <property type="match status" value="1"/>
</dbReference>
<comment type="similarity">
    <text evidence="4 15">Belongs to the FAD-dependent oxidoreductase 2 family. FRD/SDH subfamily.</text>
</comment>
<dbReference type="Proteomes" id="UP001596492">
    <property type="component" value="Unassembled WGS sequence"/>
</dbReference>
<comment type="caution">
    <text evidence="18">The sequence shown here is derived from an EMBL/GenBank/DDBJ whole genome shotgun (WGS) entry which is preliminary data.</text>
</comment>
<dbReference type="Gene3D" id="3.90.700.10">
    <property type="entry name" value="Succinate dehydrogenase/fumarate reductase flavoprotein, catalytic domain"/>
    <property type="match status" value="1"/>
</dbReference>
<evidence type="ECO:0000256" key="7">
    <source>
        <dbReference type="ARBA" id="ARBA00022448"/>
    </source>
</evidence>
<dbReference type="InterPro" id="IPR003952">
    <property type="entry name" value="FRD_SDH_FAD_BS"/>
</dbReference>
<evidence type="ECO:0000259" key="16">
    <source>
        <dbReference type="Pfam" id="PF00890"/>
    </source>
</evidence>
<dbReference type="InterPro" id="IPR037099">
    <property type="entry name" value="Fum_R/Succ_DH_flav-like_C_sf"/>
</dbReference>
<keyword evidence="10 15" id="KW-0249">Electron transport</keyword>
<evidence type="ECO:0000256" key="9">
    <source>
        <dbReference type="ARBA" id="ARBA00022827"/>
    </source>
</evidence>
<gene>
    <name evidence="18" type="primary">sdhA</name>
    <name evidence="18" type="ORF">ACFQS8_10315</name>
</gene>
<dbReference type="SUPFAM" id="SSF51905">
    <property type="entry name" value="FAD/NAD(P)-binding domain"/>
    <property type="match status" value="1"/>
</dbReference>
<dbReference type="PANTHER" id="PTHR11632">
    <property type="entry name" value="SUCCINATE DEHYDROGENASE 2 FLAVOPROTEIN SUBUNIT"/>
    <property type="match status" value="1"/>
</dbReference>
<dbReference type="SUPFAM" id="SSF46977">
    <property type="entry name" value="Succinate dehydrogenase/fumarate reductase flavoprotein C-terminal domain"/>
    <property type="match status" value="1"/>
</dbReference>
<comment type="catalytic activity">
    <reaction evidence="13 15">
        <text>a quinone + succinate = fumarate + a quinol</text>
        <dbReference type="Rhea" id="RHEA:40523"/>
        <dbReference type="ChEBI" id="CHEBI:24646"/>
        <dbReference type="ChEBI" id="CHEBI:29806"/>
        <dbReference type="ChEBI" id="CHEBI:30031"/>
        <dbReference type="ChEBI" id="CHEBI:132124"/>
        <dbReference type="EC" id="1.3.5.1"/>
    </reaction>
</comment>
<evidence type="ECO:0000313" key="18">
    <source>
        <dbReference type="EMBL" id="MFC7292010.1"/>
    </source>
</evidence>
<keyword evidence="15" id="KW-0997">Cell inner membrane</keyword>
<accession>A0ABW2IMB7</accession>
<evidence type="ECO:0000256" key="4">
    <source>
        <dbReference type="ARBA" id="ARBA00008040"/>
    </source>
</evidence>
<dbReference type="Pfam" id="PF02910">
    <property type="entry name" value="Succ_DH_flav_C"/>
    <property type="match status" value="1"/>
</dbReference>
<evidence type="ECO:0000256" key="13">
    <source>
        <dbReference type="ARBA" id="ARBA00049220"/>
    </source>
</evidence>
<evidence type="ECO:0000256" key="8">
    <source>
        <dbReference type="ARBA" id="ARBA00022630"/>
    </source>
</evidence>
<evidence type="ECO:0000256" key="2">
    <source>
        <dbReference type="ARBA" id="ARBA00004515"/>
    </source>
</evidence>
<evidence type="ECO:0000256" key="1">
    <source>
        <dbReference type="ARBA" id="ARBA00001974"/>
    </source>
</evidence>
<dbReference type="InterPro" id="IPR027477">
    <property type="entry name" value="Succ_DH/fumarate_Rdtase_cat_sf"/>
</dbReference>
<keyword evidence="9 15" id="KW-0274">FAD</keyword>
<evidence type="ECO:0000313" key="19">
    <source>
        <dbReference type="Proteomes" id="UP001596492"/>
    </source>
</evidence>
<organism evidence="18 19">
    <name type="scientific">Hirschia litorea</name>
    <dbReference type="NCBI Taxonomy" id="1199156"/>
    <lineage>
        <taxon>Bacteria</taxon>
        <taxon>Pseudomonadati</taxon>
        <taxon>Pseudomonadota</taxon>
        <taxon>Alphaproteobacteria</taxon>
        <taxon>Hyphomonadales</taxon>
        <taxon>Hyphomonadaceae</taxon>
        <taxon>Hirschia</taxon>
    </lineage>
</organism>
<dbReference type="Gene3D" id="4.10.80.40">
    <property type="entry name" value="succinate dehydrogenase protein domain"/>
    <property type="match status" value="1"/>
</dbReference>
<evidence type="ECO:0000256" key="10">
    <source>
        <dbReference type="ARBA" id="ARBA00022982"/>
    </source>
</evidence>
<dbReference type="InterPro" id="IPR014006">
    <property type="entry name" value="Succ_Dhase_FrdA_Gneg"/>
</dbReference>
<comment type="subcellular location">
    <subcellularLocation>
        <location evidence="2 15">Cell inner membrane</location>
        <topology evidence="2 15">Peripheral membrane protein</topology>
        <orientation evidence="2 15">Cytoplasmic side</orientation>
    </subcellularLocation>
</comment>
<keyword evidence="7 15" id="KW-0813">Transport</keyword>
<dbReference type="NCBIfam" id="TIGR01816">
    <property type="entry name" value="sdhA_forward"/>
    <property type="match status" value="1"/>
</dbReference>
<dbReference type="PANTHER" id="PTHR11632:SF51">
    <property type="entry name" value="SUCCINATE DEHYDROGENASE [UBIQUINONE] FLAVOPROTEIN SUBUNIT, MITOCHONDRIAL"/>
    <property type="match status" value="1"/>
</dbReference>
<comment type="pathway">
    <text evidence="3 15">Carbohydrate metabolism; tricarboxylic acid cycle; fumarate from succinate (bacterial route): step 1/1.</text>
</comment>
<dbReference type="Pfam" id="PF00890">
    <property type="entry name" value="FAD_binding_2"/>
    <property type="match status" value="1"/>
</dbReference>
<dbReference type="PIRSF" id="PIRSF000171">
    <property type="entry name" value="SDHA_APRA_LASPO"/>
    <property type="match status" value="1"/>
</dbReference>
<evidence type="ECO:0000256" key="14">
    <source>
        <dbReference type="NCBIfam" id="TIGR01816"/>
    </source>
</evidence>
<dbReference type="RefSeq" id="WP_382167253.1">
    <property type="nucleotide sequence ID" value="NZ_JBHTBR010000005.1"/>
</dbReference>
<dbReference type="SUPFAM" id="SSF56425">
    <property type="entry name" value="Succinate dehydrogenase/fumarate reductase flavoprotein, catalytic domain"/>
    <property type="match status" value="1"/>
</dbReference>
<feature type="domain" description="Fumarate reductase/succinate dehydrogenase flavoprotein-like C-terminal" evidence="17">
    <location>
        <begin position="463"/>
        <end position="596"/>
    </location>
</feature>
<dbReference type="Gene3D" id="1.20.58.100">
    <property type="entry name" value="Fumarate reductase/succinate dehydrogenase flavoprotein-like, C-terminal domain"/>
    <property type="match status" value="1"/>
</dbReference>
<evidence type="ECO:0000256" key="11">
    <source>
        <dbReference type="ARBA" id="ARBA00023002"/>
    </source>
</evidence>
<evidence type="ECO:0000256" key="12">
    <source>
        <dbReference type="ARBA" id="ARBA00023136"/>
    </source>
</evidence>
<dbReference type="EC" id="1.3.5.1" evidence="5 15"/>
<evidence type="ECO:0000256" key="3">
    <source>
        <dbReference type="ARBA" id="ARBA00004894"/>
    </source>
</evidence>
<evidence type="ECO:0000256" key="6">
    <source>
        <dbReference type="ARBA" id="ARBA00019965"/>
    </source>
</evidence>
<dbReference type="InterPro" id="IPR011281">
    <property type="entry name" value="Succ_DH_flav_su_fwd"/>
</dbReference>
<dbReference type="InterPro" id="IPR030664">
    <property type="entry name" value="SdhA/FrdA/AprA"/>
</dbReference>
<keyword evidence="11 15" id="KW-0560">Oxidoreductase</keyword>
<dbReference type="InterPro" id="IPR015939">
    <property type="entry name" value="Fum_Rdtase/Succ_DH_flav-like_C"/>
</dbReference>
<dbReference type="EMBL" id="JBHTBR010000005">
    <property type="protein sequence ID" value="MFC7292010.1"/>
    <property type="molecule type" value="Genomic_DNA"/>
</dbReference>
<keyword evidence="15" id="KW-1003">Cell membrane</keyword>
<proteinExistence type="inferred from homology"/>
<dbReference type="InterPro" id="IPR036188">
    <property type="entry name" value="FAD/NAD-bd_sf"/>
</dbReference>
<dbReference type="PROSITE" id="PS00504">
    <property type="entry name" value="FRD_SDH_FAD_BINDING"/>
    <property type="match status" value="1"/>
</dbReference>
<protein>
    <recommendedName>
        <fullName evidence="6 14">Succinate dehydrogenase flavoprotein subunit</fullName>
        <ecNumber evidence="5 15">1.3.5.1</ecNumber>
    </recommendedName>
</protein>
<dbReference type="InterPro" id="IPR003953">
    <property type="entry name" value="FAD-dep_OxRdtase_2_FAD-bd"/>
</dbReference>
<keyword evidence="15" id="KW-0816">Tricarboxylic acid cycle</keyword>
<keyword evidence="8 15" id="KW-0285">Flavoprotein</keyword>
<evidence type="ECO:0000256" key="5">
    <source>
        <dbReference type="ARBA" id="ARBA00012792"/>
    </source>
</evidence>